<name>A0A7W8QHQ8_9ACTN</name>
<keyword evidence="2" id="KW-1185">Reference proteome</keyword>
<sequence length="67" mass="7020">MDKVPTDPAAAVGAAVDPATGQVLAWINTPGHLAHLVPMDPVTARTWASRVLMAADAAETLTEENRE</sequence>
<dbReference type="EMBL" id="JACHDB010000001">
    <property type="protein sequence ID" value="MBB5429945.1"/>
    <property type="molecule type" value="Genomic_DNA"/>
</dbReference>
<reference evidence="1 2" key="1">
    <citation type="submission" date="2020-08" db="EMBL/GenBank/DDBJ databases">
        <title>Sequencing the genomes of 1000 actinobacteria strains.</title>
        <authorList>
            <person name="Klenk H.-P."/>
        </authorList>
    </citation>
    <scope>NUCLEOTIDE SEQUENCE [LARGE SCALE GENOMIC DNA]</scope>
    <source>
        <strain evidence="1 2">DSM 44551</strain>
    </source>
</reference>
<dbReference type="AlphaFoldDB" id="A0A7W8QHQ8"/>
<evidence type="ECO:0000313" key="2">
    <source>
        <dbReference type="Proteomes" id="UP000572635"/>
    </source>
</evidence>
<accession>A0A7W8QHQ8</accession>
<proteinExistence type="predicted"/>
<dbReference type="Proteomes" id="UP000572635">
    <property type="component" value="Unassembled WGS sequence"/>
</dbReference>
<organism evidence="1 2">
    <name type="scientific">Nocardiopsis composta</name>
    <dbReference type="NCBI Taxonomy" id="157465"/>
    <lineage>
        <taxon>Bacteria</taxon>
        <taxon>Bacillati</taxon>
        <taxon>Actinomycetota</taxon>
        <taxon>Actinomycetes</taxon>
        <taxon>Streptosporangiales</taxon>
        <taxon>Nocardiopsidaceae</taxon>
        <taxon>Nocardiopsis</taxon>
    </lineage>
</organism>
<evidence type="ECO:0000313" key="1">
    <source>
        <dbReference type="EMBL" id="MBB5429945.1"/>
    </source>
</evidence>
<gene>
    <name evidence="1" type="ORF">HDA36_000029</name>
</gene>
<protein>
    <submittedName>
        <fullName evidence="1">Uncharacterized protein</fullName>
    </submittedName>
</protein>
<dbReference type="RefSeq" id="WP_184387440.1">
    <property type="nucleotide sequence ID" value="NZ_BAAAJD010000209.1"/>
</dbReference>
<comment type="caution">
    <text evidence="1">The sequence shown here is derived from an EMBL/GenBank/DDBJ whole genome shotgun (WGS) entry which is preliminary data.</text>
</comment>